<dbReference type="AlphaFoldDB" id="A0A8H6C762"/>
<evidence type="ECO:0000313" key="3">
    <source>
        <dbReference type="Proteomes" id="UP000593566"/>
    </source>
</evidence>
<proteinExistence type="predicted"/>
<dbReference type="Proteomes" id="UP000593566">
    <property type="component" value="Unassembled WGS sequence"/>
</dbReference>
<name>A0A8H6C762_9LECA</name>
<dbReference type="RefSeq" id="XP_037147638.1">
    <property type="nucleotide sequence ID" value="XM_037297064.1"/>
</dbReference>
<evidence type="ECO:0000256" key="1">
    <source>
        <dbReference type="SAM" id="MobiDB-lite"/>
    </source>
</evidence>
<reference evidence="2 3" key="1">
    <citation type="journal article" date="2020" name="Genomics">
        <title>Complete, high-quality genomes from long-read metagenomic sequencing of two wolf lichen thalli reveals enigmatic genome architecture.</title>
        <authorList>
            <person name="McKenzie S.K."/>
            <person name="Walston R.F."/>
            <person name="Allen J.L."/>
        </authorList>
    </citation>
    <scope>NUCLEOTIDE SEQUENCE [LARGE SCALE GENOMIC DNA]</scope>
    <source>
        <strain evidence="2">WasteWater1</strain>
    </source>
</reference>
<organism evidence="2 3">
    <name type="scientific">Letharia lupina</name>
    <dbReference type="NCBI Taxonomy" id="560253"/>
    <lineage>
        <taxon>Eukaryota</taxon>
        <taxon>Fungi</taxon>
        <taxon>Dikarya</taxon>
        <taxon>Ascomycota</taxon>
        <taxon>Pezizomycotina</taxon>
        <taxon>Lecanoromycetes</taxon>
        <taxon>OSLEUM clade</taxon>
        <taxon>Lecanoromycetidae</taxon>
        <taxon>Lecanorales</taxon>
        <taxon>Lecanorineae</taxon>
        <taxon>Parmeliaceae</taxon>
        <taxon>Letharia</taxon>
    </lineage>
</organism>
<protein>
    <submittedName>
        <fullName evidence="2">Uncharacterized protein</fullName>
    </submittedName>
</protein>
<accession>A0A8H6C762</accession>
<dbReference type="GeneID" id="59334566"/>
<dbReference type="EMBL" id="JACCJB010000023">
    <property type="protein sequence ID" value="KAF6218203.1"/>
    <property type="molecule type" value="Genomic_DNA"/>
</dbReference>
<comment type="caution">
    <text evidence="2">The sequence shown here is derived from an EMBL/GenBank/DDBJ whole genome shotgun (WGS) entry which is preliminary data.</text>
</comment>
<evidence type="ECO:0000313" key="2">
    <source>
        <dbReference type="EMBL" id="KAF6218203.1"/>
    </source>
</evidence>
<feature type="region of interest" description="Disordered" evidence="1">
    <location>
        <begin position="268"/>
        <end position="307"/>
    </location>
</feature>
<sequence length="562" mass="63404">MALPATEKFFTIRRSSRLRQRLISSSRHVAPTNASLSITSTPTAGGILLKLPPEIRDMIYALLFSAGDLSLLRTCRGINTEAQSMFYRAGIFRQEAGYSAVNRLYDTSSQLLAQNFELRCNLDYYVEFTTIEPVLNFRPASYFVHRGIYRNKLLIKLNFGIVSSLSEIKSNITKVLERPKSFVGFRVLVVELMPRLMIYANEGRIRLFVKNILEPILGPAVEHYGDNGPYIKFRPWSAVGRQHHILEPVSITYDVLNRQRFYTRFHEVDRPADESEEEHGGGEEIGQGEAVSGEKMGVGRRPCKDSGQEGWSDFVVIIRVADGSSVGKNPILAPIVGRNIQVPDDDSSESDDDGLELKNDLGGRLDESFMNNVFISWSQKNVAMGGKRITLSQRDKVDGIETFDFLYIIGDRLTIILSTATSYLLGNATIQRTRECICKFEGYLISPMAERSNGVKRDSRRLKGFDMGKMEIEEALQVDQVRLACGSPFLSGTNSSFSAELQRLEEDELSGTEDTELLGIEIYEVPNMDRVELPDTETDELMERNGLSWIEALVEEEDRIRR</sequence>
<keyword evidence="3" id="KW-1185">Reference proteome</keyword>
<feature type="compositionally biased region" description="Basic and acidic residues" evidence="1">
    <location>
        <begin position="268"/>
        <end position="282"/>
    </location>
</feature>
<gene>
    <name evidence="2" type="ORF">HO133_006164</name>
</gene>